<evidence type="ECO:0000313" key="4">
    <source>
        <dbReference type="Proteomes" id="UP001363151"/>
    </source>
</evidence>
<dbReference type="SUPFAM" id="SSF52283">
    <property type="entry name" value="Formate/glycerate dehydrogenase catalytic domain-like"/>
    <property type="match status" value="1"/>
</dbReference>
<feature type="domain" description="Alanine dehydrogenase/pyridine nucleotide transhydrogenase N-terminal" evidence="2">
    <location>
        <begin position="120"/>
        <end position="250"/>
    </location>
</feature>
<dbReference type="Gene3D" id="3.40.50.720">
    <property type="entry name" value="NAD(P)-binding Rossmann-like Domain"/>
    <property type="match status" value="1"/>
</dbReference>
<keyword evidence="4" id="KW-1185">Reference proteome</keyword>
<gene>
    <name evidence="3" type="ORF">SO694_00169016</name>
</gene>
<evidence type="ECO:0000256" key="1">
    <source>
        <dbReference type="ARBA" id="ARBA00023002"/>
    </source>
</evidence>
<dbReference type="InterPro" id="IPR051168">
    <property type="entry name" value="AASS"/>
</dbReference>
<dbReference type="CDD" id="cd12189">
    <property type="entry name" value="LKR_SDH_like"/>
    <property type="match status" value="1"/>
</dbReference>
<dbReference type="PANTHER" id="PTHR11133:SF22">
    <property type="entry name" value="ALPHA-AMINOADIPIC SEMIALDEHYDE SYNTHASE, MITOCHONDRIAL"/>
    <property type="match status" value="1"/>
</dbReference>
<comment type="caution">
    <text evidence="3">The sequence shown here is derived from an EMBL/GenBank/DDBJ whole genome shotgun (WGS) entry which is preliminary data.</text>
</comment>
<dbReference type="InterPro" id="IPR043009">
    <property type="entry name" value="LOR/SDH_bifunc_enz_cons_dom_sf"/>
</dbReference>
<protein>
    <submittedName>
        <fullName evidence="3">Saccharopine dehydrogenase</fullName>
    </submittedName>
</protein>
<dbReference type="EMBL" id="JBBJCI010000097">
    <property type="protein sequence ID" value="KAK7248447.1"/>
    <property type="molecule type" value="Genomic_DNA"/>
</dbReference>
<proteinExistence type="predicted"/>
<dbReference type="Proteomes" id="UP001363151">
    <property type="component" value="Unassembled WGS sequence"/>
</dbReference>
<accession>A0ABR1G5X8</accession>
<organism evidence="3 4">
    <name type="scientific">Aureococcus anophagefferens</name>
    <name type="common">Harmful bloom alga</name>
    <dbReference type="NCBI Taxonomy" id="44056"/>
    <lineage>
        <taxon>Eukaryota</taxon>
        <taxon>Sar</taxon>
        <taxon>Stramenopiles</taxon>
        <taxon>Ochrophyta</taxon>
        <taxon>Pelagophyceae</taxon>
        <taxon>Pelagomonadales</taxon>
        <taxon>Pelagomonadaceae</taxon>
        <taxon>Aureococcus</taxon>
    </lineage>
</organism>
<name>A0ABR1G5X8_AURAN</name>
<dbReference type="Pfam" id="PF05222">
    <property type="entry name" value="AlaDh_PNT_N"/>
    <property type="match status" value="1"/>
</dbReference>
<sequence>MLLPSLNVLMRFASSRPLTPPLTAPCDESMMMRAGAAAGASAASAAGAAAAAASAVSASAGAAAAIGSSATGGATSAIGAGGGSCDLQNRADSVMEPLLVKGLLRRIPVVTPRRAKGTIGVLAECYGIWERRSPLTPKHVAGLVQGGHRVLVQPSPRRVFRDAEFAAAGAEVTADLSDCDAVLGVKQPAVSNVLPKTTYAFFSHTIKAQAENMPLLDALAAQECTLVDYECIVKPSGERLVAFGEYAGLAGAIGALSALGQRLLVEHGVSSPLLGIAPARYYGTLVDALKAVARAGEALRRNPCRDPVDGNPFVVSFVGDGRVSVGAQQVFDALGGGARLVDDVGALAARFERGFADDAPSFLGVVVRRGDRVAPRDGSRFDAADYLARPERYAVSYADDWHAKTSLLVNCAYWDERYPRALPHDRLPEFARLRGVADLGCDVGGSVECLERTTTPDLPCYSYDAAKRAVASPDTASGGDFFVLGVDILPAELPREASQHFGDALIGLVPALAAEPPSIRAWPAPLAAATILEKGALTKPYAYVDELRGARGRASEAPAGALTAAGSTVVRLDGHLFDSGLINACLDVVERRLGTFALLGCELEVEPERGNMPKTSALLQVSLPGGEAGLADALADFEAEAAARPDADADLTLLPAYCRGHYAKTIAHQ</sequence>
<evidence type="ECO:0000259" key="2">
    <source>
        <dbReference type="SMART" id="SM01003"/>
    </source>
</evidence>
<dbReference type="PANTHER" id="PTHR11133">
    <property type="entry name" value="SACCHAROPINE DEHYDROGENASE"/>
    <property type="match status" value="1"/>
</dbReference>
<evidence type="ECO:0000313" key="3">
    <source>
        <dbReference type="EMBL" id="KAK7248447.1"/>
    </source>
</evidence>
<dbReference type="SMART" id="SM01003">
    <property type="entry name" value="AlaDh_PNT_N"/>
    <property type="match status" value="1"/>
</dbReference>
<keyword evidence="1" id="KW-0560">Oxidoreductase</keyword>
<reference evidence="3 4" key="1">
    <citation type="submission" date="2024-03" db="EMBL/GenBank/DDBJ databases">
        <title>Aureococcus anophagefferens CCMP1851 and Kratosvirus quantuckense: Draft genome of a second virus-susceptible host strain in the model system.</title>
        <authorList>
            <person name="Chase E."/>
            <person name="Truchon A.R."/>
            <person name="Schepens W."/>
            <person name="Wilhelm S.W."/>
        </authorList>
    </citation>
    <scope>NUCLEOTIDE SEQUENCE [LARGE SCALE GENOMIC DNA]</scope>
    <source>
        <strain evidence="3 4">CCMP1851</strain>
    </source>
</reference>
<dbReference type="InterPro" id="IPR007886">
    <property type="entry name" value="AlaDH/PNT_N"/>
</dbReference>
<dbReference type="Gene3D" id="3.30.70.2690">
    <property type="entry name" value="LOR/SDH bifunctional enzyme, conserved domain"/>
    <property type="match status" value="1"/>
</dbReference>